<sequence>MRGSELFTGMKLLKFSAFFQYVPRVIRIYPLFMKATRISDVFDEAIWAKAAFNLLLYTLAGHVFGALWYFFAIERLTVCWKNACINHTGCSQGSFNCNQSSGDYKFLNDFCSTKTQNTVAFDFGMFHDALQSGIVEVTDFPQKFLHCFQWACKTSGLFYVMSFKVV</sequence>
<protein>
    <submittedName>
        <fullName evidence="1">Uncharacterized protein</fullName>
    </submittedName>
</protein>
<evidence type="ECO:0000313" key="2">
    <source>
        <dbReference type="Proteomes" id="UP001163603"/>
    </source>
</evidence>
<reference evidence="2" key="1">
    <citation type="journal article" date="2023" name="G3 (Bethesda)">
        <title>Genome assembly and association tests identify interacting loci associated with vigor, precocity, and sex in interspecific pistachio rootstocks.</title>
        <authorList>
            <person name="Palmer W."/>
            <person name="Jacygrad E."/>
            <person name="Sagayaradj S."/>
            <person name="Cavanaugh K."/>
            <person name="Han R."/>
            <person name="Bertier L."/>
            <person name="Beede B."/>
            <person name="Kafkas S."/>
            <person name="Golino D."/>
            <person name="Preece J."/>
            <person name="Michelmore R."/>
        </authorList>
    </citation>
    <scope>NUCLEOTIDE SEQUENCE [LARGE SCALE GENOMIC DNA]</scope>
</reference>
<keyword evidence="2" id="KW-1185">Reference proteome</keyword>
<organism evidence="1 2">
    <name type="scientific">Pistacia integerrima</name>
    <dbReference type="NCBI Taxonomy" id="434235"/>
    <lineage>
        <taxon>Eukaryota</taxon>
        <taxon>Viridiplantae</taxon>
        <taxon>Streptophyta</taxon>
        <taxon>Embryophyta</taxon>
        <taxon>Tracheophyta</taxon>
        <taxon>Spermatophyta</taxon>
        <taxon>Magnoliopsida</taxon>
        <taxon>eudicotyledons</taxon>
        <taxon>Gunneridae</taxon>
        <taxon>Pentapetalae</taxon>
        <taxon>rosids</taxon>
        <taxon>malvids</taxon>
        <taxon>Sapindales</taxon>
        <taxon>Anacardiaceae</taxon>
        <taxon>Pistacia</taxon>
    </lineage>
</organism>
<accession>A0ACC0YWJ7</accession>
<dbReference type="EMBL" id="CM047739">
    <property type="protein sequence ID" value="KAJ0041852.1"/>
    <property type="molecule type" value="Genomic_DNA"/>
</dbReference>
<proteinExistence type="predicted"/>
<comment type="caution">
    <text evidence="1">The sequence shown here is derived from an EMBL/GenBank/DDBJ whole genome shotgun (WGS) entry which is preliminary data.</text>
</comment>
<name>A0ACC0YWJ7_9ROSI</name>
<evidence type="ECO:0000313" key="1">
    <source>
        <dbReference type="EMBL" id="KAJ0041852.1"/>
    </source>
</evidence>
<dbReference type="Proteomes" id="UP001163603">
    <property type="component" value="Chromosome 4"/>
</dbReference>
<gene>
    <name evidence="1" type="ORF">Pint_17684</name>
</gene>